<dbReference type="InterPro" id="IPR029033">
    <property type="entry name" value="His_PPase_superfam"/>
</dbReference>
<dbReference type="CDD" id="cd07067">
    <property type="entry name" value="HP_PGM_like"/>
    <property type="match status" value="1"/>
</dbReference>
<dbReference type="SUPFAM" id="SSF53254">
    <property type="entry name" value="Phosphoglycerate mutase-like"/>
    <property type="match status" value="1"/>
</dbReference>
<dbReference type="InterPro" id="IPR013078">
    <property type="entry name" value="His_Pase_superF_clade-1"/>
</dbReference>
<evidence type="ECO:0000313" key="2">
    <source>
        <dbReference type="Proteomes" id="UP000201838"/>
    </source>
</evidence>
<dbReference type="Pfam" id="PF00300">
    <property type="entry name" value="His_Phos_1"/>
    <property type="match status" value="1"/>
</dbReference>
<protein>
    <submittedName>
        <fullName evidence="1">Histidine phosphatase superfamily (Branch 1)</fullName>
    </submittedName>
</protein>
<sequence>MTIYLIRHAQSAFNAVYDPNEPDPMIFDAPITALGESQARRARTEVSQLNLVSVIVSPFTRTLQTAHLIFGNQLPFQINALVREQLCNSCDVGSPPHVLARDHPHLNFDHLDECWWHDGEKDHRGISVEPHEALQARADGFAEFLKREQVHSTAIVTHGNFIRALTGIQPKNCEVIEFAPR</sequence>
<dbReference type="Proteomes" id="UP000201838">
    <property type="component" value="Unassembled WGS sequence"/>
</dbReference>
<dbReference type="AlphaFoldDB" id="A0A238J1B3"/>
<dbReference type="Gene3D" id="3.40.50.1240">
    <property type="entry name" value="Phosphoglycerate mutase-like"/>
    <property type="match status" value="1"/>
</dbReference>
<dbReference type="InterPro" id="IPR050275">
    <property type="entry name" value="PGM_Phosphatase"/>
</dbReference>
<keyword evidence="2" id="KW-1185">Reference proteome</keyword>
<reference evidence="1 2" key="1">
    <citation type="submission" date="2017-05" db="EMBL/GenBank/DDBJ databases">
        <authorList>
            <person name="Song R."/>
            <person name="Chenine A.L."/>
            <person name="Ruprecht R.M."/>
        </authorList>
    </citation>
    <scope>NUCLEOTIDE SEQUENCE [LARGE SCALE GENOMIC DNA]</scope>
    <source>
        <strain evidence="1 2">CECT 8489</strain>
    </source>
</reference>
<gene>
    <name evidence="1" type="ORF">BOA8489_02624</name>
</gene>
<accession>A0A238J1B3</accession>
<dbReference type="GO" id="GO:0005737">
    <property type="term" value="C:cytoplasm"/>
    <property type="evidence" value="ECO:0007669"/>
    <property type="project" value="TreeGrafter"/>
</dbReference>
<dbReference type="PANTHER" id="PTHR48100:SF1">
    <property type="entry name" value="HISTIDINE PHOSPHATASE FAMILY PROTEIN-RELATED"/>
    <property type="match status" value="1"/>
</dbReference>
<dbReference type="PANTHER" id="PTHR48100">
    <property type="entry name" value="BROAD-SPECIFICITY PHOSPHATASE YOR283W-RELATED"/>
    <property type="match status" value="1"/>
</dbReference>
<dbReference type="GO" id="GO:0016791">
    <property type="term" value="F:phosphatase activity"/>
    <property type="evidence" value="ECO:0007669"/>
    <property type="project" value="TreeGrafter"/>
</dbReference>
<dbReference type="EMBL" id="FXXQ01000009">
    <property type="protein sequence ID" value="SMX24498.1"/>
    <property type="molecule type" value="Genomic_DNA"/>
</dbReference>
<dbReference type="SMART" id="SM00855">
    <property type="entry name" value="PGAM"/>
    <property type="match status" value="1"/>
</dbReference>
<proteinExistence type="predicted"/>
<evidence type="ECO:0000313" key="1">
    <source>
        <dbReference type="EMBL" id="SMX24498.1"/>
    </source>
</evidence>
<dbReference type="RefSeq" id="WP_093974784.1">
    <property type="nucleotide sequence ID" value="NZ_FXXQ01000009.1"/>
</dbReference>
<organism evidence="1 2">
    <name type="scientific">Boseongicola aestuarii</name>
    <dbReference type="NCBI Taxonomy" id="1470561"/>
    <lineage>
        <taxon>Bacteria</taxon>
        <taxon>Pseudomonadati</taxon>
        <taxon>Pseudomonadota</taxon>
        <taxon>Alphaproteobacteria</taxon>
        <taxon>Rhodobacterales</taxon>
        <taxon>Paracoccaceae</taxon>
        <taxon>Boseongicola</taxon>
    </lineage>
</organism>
<dbReference type="OrthoDB" id="9781415at2"/>
<name>A0A238J1B3_9RHOB</name>